<dbReference type="Gene3D" id="2.170.140.10">
    <property type="entry name" value="Chitin binding domain"/>
    <property type="match status" value="1"/>
</dbReference>
<dbReference type="OrthoDB" id="6020543at2759"/>
<accession>A0A7R8V099</accession>
<name>A0A7R8V099_HERIL</name>
<feature type="domain" description="Chitin-binding type-2" evidence="2">
    <location>
        <begin position="28"/>
        <end position="89"/>
    </location>
</feature>
<dbReference type="InterPro" id="IPR002557">
    <property type="entry name" value="Chitin-bd_dom"/>
</dbReference>
<dbReference type="SUPFAM" id="SSF57625">
    <property type="entry name" value="Invertebrate chitin-binding proteins"/>
    <property type="match status" value="1"/>
</dbReference>
<dbReference type="GO" id="GO:0008061">
    <property type="term" value="F:chitin binding"/>
    <property type="evidence" value="ECO:0007669"/>
    <property type="project" value="InterPro"/>
</dbReference>
<dbReference type="EMBL" id="LR899013">
    <property type="protein sequence ID" value="CAD7090436.1"/>
    <property type="molecule type" value="Genomic_DNA"/>
</dbReference>
<evidence type="ECO:0000313" key="4">
    <source>
        <dbReference type="Proteomes" id="UP000594454"/>
    </source>
</evidence>
<dbReference type="OMA" id="DEHVVCP"/>
<protein>
    <recommendedName>
        <fullName evidence="2">Chitin-binding type-2 domain-containing protein</fullName>
    </recommendedName>
</protein>
<dbReference type="GO" id="GO:0005576">
    <property type="term" value="C:extracellular region"/>
    <property type="evidence" value="ECO:0007669"/>
    <property type="project" value="InterPro"/>
</dbReference>
<keyword evidence="4" id="KW-1185">Reference proteome</keyword>
<dbReference type="SMART" id="SM00494">
    <property type="entry name" value="ChtBD2"/>
    <property type="match status" value="1"/>
</dbReference>
<evidence type="ECO:0000256" key="1">
    <source>
        <dbReference type="SAM" id="SignalP"/>
    </source>
</evidence>
<evidence type="ECO:0000259" key="2">
    <source>
        <dbReference type="PROSITE" id="PS50940"/>
    </source>
</evidence>
<dbReference type="Proteomes" id="UP000594454">
    <property type="component" value="Chromosome 5"/>
</dbReference>
<dbReference type="InParanoid" id="A0A7R8V099"/>
<dbReference type="InterPro" id="IPR036508">
    <property type="entry name" value="Chitin-bd_dom_sf"/>
</dbReference>
<gene>
    <name evidence="3" type="ORF">HERILL_LOCUS12916</name>
</gene>
<proteinExistence type="predicted"/>
<evidence type="ECO:0000313" key="3">
    <source>
        <dbReference type="EMBL" id="CAD7090436.1"/>
    </source>
</evidence>
<keyword evidence="1" id="KW-0732">Signal</keyword>
<dbReference type="PROSITE" id="PS50940">
    <property type="entry name" value="CHIT_BIND_II"/>
    <property type="match status" value="1"/>
</dbReference>
<reference evidence="3 4" key="1">
    <citation type="submission" date="2020-11" db="EMBL/GenBank/DDBJ databases">
        <authorList>
            <person name="Wallbank WR R."/>
            <person name="Pardo Diaz C."/>
            <person name="Kozak K."/>
            <person name="Martin S."/>
            <person name="Jiggins C."/>
            <person name="Moest M."/>
            <person name="Warren A I."/>
            <person name="Generalovic N T."/>
            <person name="Byers J.R.P. K."/>
            <person name="Montejo-Kovacevich G."/>
            <person name="Yen C E."/>
        </authorList>
    </citation>
    <scope>NUCLEOTIDE SEQUENCE [LARGE SCALE GENOMIC DNA]</scope>
</reference>
<dbReference type="Pfam" id="PF01607">
    <property type="entry name" value="CBM_14"/>
    <property type="match status" value="1"/>
</dbReference>
<dbReference type="AlphaFoldDB" id="A0A7R8V099"/>
<feature type="chain" id="PRO_5031352849" description="Chitin-binding type-2 domain-containing protein" evidence="1">
    <location>
        <begin position="21"/>
        <end position="90"/>
    </location>
</feature>
<feature type="signal peptide" evidence="1">
    <location>
        <begin position="1"/>
        <end position="20"/>
    </location>
</feature>
<sequence length="90" mass="9782">MHKLFVAVLLAIVYCTTVNGAEPCAVQQPACPQVHGTEDVLTVLPVVTDCSKYIMCDQGVAIIRPCPPDLVFNAEQKVCDFANRTQCVQC</sequence>
<organism evidence="3 4">
    <name type="scientific">Hermetia illucens</name>
    <name type="common">Black soldier fly</name>
    <dbReference type="NCBI Taxonomy" id="343691"/>
    <lineage>
        <taxon>Eukaryota</taxon>
        <taxon>Metazoa</taxon>
        <taxon>Ecdysozoa</taxon>
        <taxon>Arthropoda</taxon>
        <taxon>Hexapoda</taxon>
        <taxon>Insecta</taxon>
        <taxon>Pterygota</taxon>
        <taxon>Neoptera</taxon>
        <taxon>Endopterygota</taxon>
        <taxon>Diptera</taxon>
        <taxon>Brachycera</taxon>
        <taxon>Stratiomyomorpha</taxon>
        <taxon>Stratiomyidae</taxon>
        <taxon>Hermetiinae</taxon>
        <taxon>Hermetia</taxon>
    </lineage>
</organism>